<dbReference type="PANTHER" id="PTHR43471:SF1">
    <property type="entry name" value="ABC TRANSPORTER PERMEASE PROTEIN NOSY-RELATED"/>
    <property type="match status" value="1"/>
</dbReference>
<dbReference type="GO" id="GO:0140359">
    <property type="term" value="F:ABC-type transporter activity"/>
    <property type="evidence" value="ECO:0007669"/>
    <property type="project" value="InterPro"/>
</dbReference>
<organism evidence="2 5">
    <name type="scientific">Pseudoduganella albidiflava</name>
    <dbReference type="NCBI Taxonomy" id="321983"/>
    <lineage>
        <taxon>Bacteria</taxon>
        <taxon>Pseudomonadati</taxon>
        <taxon>Pseudomonadota</taxon>
        <taxon>Betaproteobacteria</taxon>
        <taxon>Burkholderiales</taxon>
        <taxon>Oxalobacteraceae</taxon>
        <taxon>Telluria group</taxon>
        <taxon>Pseudoduganella</taxon>
    </lineage>
</organism>
<gene>
    <name evidence="3" type="ORF">EYF70_18195</name>
    <name evidence="2" type="ORF">GCM10007387_24700</name>
</gene>
<evidence type="ECO:0000313" key="3">
    <source>
        <dbReference type="EMBL" id="QBI02556.1"/>
    </source>
</evidence>
<feature type="transmembrane region" description="Helical" evidence="1">
    <location>
        <begin position="37"/>
        <end position="56"/>
    </location>
</feature>
<proteinExistence type="predicted"/>
<feature type="transmembrane region" description="Helical" evidence="1">
    <location>
        <begin position="193"/>
        <end position="216"/>
    </location>
</feature>
<feature type="transmembrane region" description="Helical" evidence="1">
    <location>
        <begin position="222"/>
        <end position="245"/>
    </location>
</feature>
<reference evidence="2" key="1">
    <citation type="journal article" date="2014" name="Int. J. Syst. Evol. Microbiol.">
        <title>Complete genome sequence of Corynebacterium casei LMG S-19264T (=DSM 44701T), isolated from a smear-ripened cheese.</title>
        <authorList>
            <consortium name="US DOE Joint Genome Institute (JGI-PGF)"/>
            <person name="Walter F."/>
            <person name="Albersmeier A."/>
            <person name="Kalinowski J."/>
            <person name="Ruckert C."/>
        </authorList>
    </citation>
    <scope>NUCLEOTIDE SEQUENCE</scope>
    <source>
        <strain evidence="2">KCTC 12343</strain>
    </source>
</reference>
<dbReference type="Proteomes" id="UP000292307">
    <property type="component" value="Chromosome"/>
</dbReference>
<evidence type="ECO:0000256" key="1">
    <source>
        <dbReference type="SAM" id="Phobius"/>
    </source>
</evidence>
<dbReference type="PANTHER" id="PTHR43471">
    <property type="entry name" value="ABC TRANSPORTER PERMEASE"/>
    <property type="match status" value="1"/>
</dbReference>
<dbReference type="InterPro" id="IPR021913">
    <property type="entry name" value="DUF3526"/>
</dbReference>
<dbReference type="GO" id="GO:0005886">
    <property type="term" value="C:plasma membrane"/>
    <property type="evidence" value="ECO:0007669"/>
    <property type="project" value="UniProtKB-SubCell"/>
</dbReference>
<dbReference type="Pfam" id="PF12679">
    <property type="entry name" value="ABC2_membrane_2"/>
    <property type="match status" value="1"/>
</dbReference>
<dbReference type="EMBL" id="CP036401">
    <property type="protein sequence ID" value="QBI02556.1"/>
    <property type="molecule type" value="Genomic_DNA"/>
</dbReference>
<feature type="transmembrane region" description="Helical" evidence="1">
    <location>
        <begin position="257"/>
        <end position="275"/>
    </location>
</feature>
<dbReference type="EMBL" id="BMWV01000005">
    <property type="protein sequence ID" value="GGY41829.1"/>
    <property type="molecule type" value="Genomic_DNA"/>
</dbReference>
<sequence>MSAVLGAATGAATVATRNVIARIAREEWRALFRDRAAVAGIALLTVLMLVAALTAHEHRRAADAERARYQAQANHEFEAQPDRHPHRMVHYGHFVFRPVNPLAAFDPGIDGFTGNTLFLEGHRQNSANFGDVRQTSLLLRFGQLTPAFVLQVLAPLLLVFFGHAAVARERESGTLRVLLAQGVRSRQLVLGKLLALGGFAGLALLPALAALVWFALDGHAPWPLAVALAAGYTGWLLLWVLGVVLVSMCVARGRDALLVLLTAWAVIVILLPRWVPDMANHAVALPTRFEDAIHVQREYLALGDSHNPNDPAFAAFRDRLLKQYGVTRIEDLPVNFKGLVGMEGERKSSELFDRYAAAAFDRQERQGEIIDAFGWASPALALRRLSMAAAGTDLASYRSFLEQGERYRYALIQGLNRIQVERLAYADDIDRNKDNRVSRDHWREFPEFQYEAAPVATTLRRVAPAAGVLALWLAALGTLAWVLAGRLGRIAR</sequence>
<evidence type="ECO:0000313" key="4">
    <source>
        <dbReference type="Proteomes" id="UP000292307"/>
    </source>
</evidence>
<feature type="transmembrane region" description="Helical" evidence="1">
    <location>
        <begin position="462"/>
        <end position="484"/>
    </location>
</feature>
<accession>A0A411X0R0</accession>
<dbReference type="OrthoDB" id="184009at2"/>
<dbReference type="AlphaFoldDB" id="A0A411X0R0"/>
<dbReference type="RefSeq" id="WP_131146668.1">
    <property type="nucleotide sequence ID" value="NZ_BMWV01000005.1"/>
</dbReference>
<dbReference type="Proteomes" id="UP000628442">
    <property type="component" value="Unassembled WGS sequence"/>
</dbReference>
<dbReference type="Pfam" id="PF12040">
    <property type="entry name" value="DUF3526"/>
    <property type="match status" value="1"/>
</dbReference>
<keyword evidence="1" id="KW-1133">Transmembrane helix</keyword>
<keyword evidence="4" id="KW-1185">Reference proteome</keyword>
<evidence type="ECO:0000313" key="5">
    <source>
        <dbReference type="Proteomes" id="UP000628442"/>
    </source>
</evidence>
<keyword evidence="1" id="KW-0812">Transmembrane</keyword>
<protein>
    <submittedName>
        <fullName evidence="2">ABC transporter permease</fullName>
    </submittedName>
    <submittedName>
        <fullName evidence="3">DUF3526 domain-containing protein</fullName>
    </submittedName>
</protein>
<reference evidence="2" key="3">
    <citation type="submission" date="2022-12" db="EMBL/GenBank/DDBJ databases">
        <authorList>
            <person name="Sun Q."/>
            <person name="Kim S."/>
        </authorList>
    </citation>
    <scope>NUCLEOTIDE SEQUENCE</scope>
    <source>
        <strain evidence="2">KCTC 12343</strain>
    </source>
</reference>
<name>A0A411X0R0_9BURK</name>
<evidence type="ECO:0000313" key="2">
    <source>
        <dbReference type="EMBL" id="GGY41829.1"/>
    </source>
</evidence>
<keyword evidence="1" id="KW-0472">Membrane</keyword>
<reference evidence="3 4" key="2">
    <citation type="submission" date="2019-02" db="EMBL/GenBank/DDBJ databases">
        <title>Draft Genome Sequences of Six Type Strains of the Genus Massilia.</title>
        <authorList>
            <person name="Miess H."/>
            <person name="Frediansyhah A."/>
            <person name="Gross H."/>
        </authorList>
    </citation>
    <scope>NUCLEOTIDE SEQUENCE [LARGE SCALE GENOMIC DNA]</scope>
    <source>
        <strain evidence="3 4">DSM 17472</strain>
    </source>
</reference>